<dbReference type="RefSeq" id="WP_264224543.1">
    <property type="nucleotide sequence ID" value="NZ_CP107716.1"/>
</dbReference>
<evidence type="ECO:0000313" key="1">
    <source>
        <dbReference type="EMBL" id="UYQ70856.1"/>
    </source>
</evidence>
<dbReference type="EMBL" id="CP107716">
    <property type="protein sequence ID" value="UYQ70856.1"/>
    <property type="molecule type" value="Genomic_DNA"/>
</dbReference>
<evidence type="ECO:0008006" key="4">
    <source>
        <dbReference type="Google" id="ProtNLM"/>
    </source>
</evidence>
<proteinExistence type="predicted"/>
<name>A0ABY6ISR8_9HYPH</name>
<evidence type="ECO:0000313" key="2">
    <source>
        <dbReference type="EMBL" id="UYQ73511.1"/>
    </source>
</evidence>
<organism evidence="2 3">
    <name type="scientific">Pelagibacterium flavum</name>
    <dbReference type="NCBI Taxonomy" id="2984530"/>
    <lineage>
        <taxon>Bacteria</taxon>
        <taxon>Pseudomonadati</taxon>
        <taxon>Pseudomonadota</taxon>
        <taxon>Alphaproteobacteria</taxon>
        <taxon>Hyphomicrobiales</taxon>
        <taxon>Devosiaceae</taxon>
        <taxon>Pelagibacterium</taxon>
    </lineage>
</organism>
<sequence length="55" mass="5661">MLILFTLVVFLLAFGGLALGVVAGRPPIKGSCGGLDCIEGIECGVCRRKSGRKAP</sequence>
<evidence type="ECO:0000313" key="3">
    <source>
        <dbReference type="Proteomes" id="UP001163882"/>
    </source>
</evidence>
<dbReference type="EMBL" id="CP107716">
    <property type="protein sequence ID" value="UYQ73511.1"/>
    <property type="molecule type" value="Genomic_DNA"/>
</dbReference>
<keyword evidence="3" id="KW-1185">Reference proteome</keyword>
<accession>A0ABY6ISR8</accession>
<protein>
    <recommendedName>
        <fullName evidence="4">(Na+)-NQR maturation NqrM</fullName>
    </recommendedName>
</protein>
<gene>
    <name evidence="2" type="ORF">OF122_07080</name>
    <name evidence="1" type="ORF">OF122_12360</name>
</gene>
<reference evidence="2" key="1">
    <citation type="submission" date="2022-10" db="EMBL/GenBank/DDBJ databases">
        <title>YIM 151497 complete genome.</title>
        <authorList>
            <person name="Chen X."/>
        </authorList>
    </citation>
    <scope>NUCLEOTIDE SEQUENCE</scope>
    <source>
        <strain evidence="2">YIM 151497</strain>
    </source>
</reference>
<dbReference type="Proteomes" id="UP001163882">
    <property type="component" value="Chromosome"/>
</dbReference>